<dbReference type="AlphaFoldDB" id="A0AAI8V9J3"/>
<gene>
    <name evidence="3" type="ORF">KHLLAP_LOCUS1309</name>
</gene>
<keyword evidence="2" id="KW-1133">Transmembrane helix</keyword>
<keyword evidence="2" id="KW-0812">Transmembrane</keyword>
<dbReference type="EMBL" id="CAUWAG010000003">
    <property type="protein sequence ID" value="CAJ2500841.1"/>
    <property type="molecule type" value="Genomic_DNA"/>
</dbReference>
<dbReference type="Proteomes" id="UP001295740">
    <property type="component" value="Unassembled WGS sequence"/>
</dbReference>
<sequence length="94" mass="10112">MTVDNPAADLEKNSAPAAEEPEGKHPKAAAFTTVLASSAPERALLNIANAKVLNSSTENDMQTETATTNYQSHIAVMIFLIGYFFFEVPSNILL</sequence>
<evidence type="ECO:0000313" key="3">
    <source>
        <dbReference type="EMBL" id="CAJ2500841.1"/>
    </source>
</evidence>
<proteinExistence type="predicted"/>
<evidence type="ECO:0000256" key="2">
    <source>
        <dbReference type="SAM" id="Phobius"/>
    </source>
</evidence>
<keyword evidence="4" id="KW-1185">Reference proteome</keyword>
<organism evidence="3 4">
    <name type="scientific">Anthostomella pinea</name>
    <dbReference type="NCBI Taxonomy" id="933095"/>
    <lineage>
        <taxon>Eukaryota</taxon>
        <taxon>Fungi</taxon>
        <taxon>Dikarya</taxon>
        <taxon>Ascomycota</taxon>
        <taxon>Pezizomycotina</taxon>
        <taxon>Sordariomycetes</taxon>
        <taxon>Xylariomycetidae</taxon>
        <taxon>Xylariales</taxon>
        <taxon>Xylariaceae</taxon>
        <taxon>Anthostomella</taxon>
    </lineage>
</organism>
<feature type="region of interest" description="Disordered" evidence="1">
    <location>
        <begin position="1"/>
        <end position="26"/>
    </location>
</feature>
<name>A0AAI8V9J3_9PEZI</name>
<keyword evidence="2" id="KW-0472">Membrane</keyword>
<evidence type="ECO:0000313" key="4">
    <source>
        <dbReference type="Proteomes" id="UP001295740"/>
    </source>
</evidence>
<reference evidence="3" key="1">
    <citation type="submission" date="2023-10" db="EMBL/GenBank/DDBJ databases">
        <authorList>
            <person name="Hackl T."/>
        </authorList>
    </citation>
    <scope>NUCLEOTIDE SEQUENCE</scope>
</reference>
<evidence type="ECO:0000256" key="1">
    <source>
        <dbReference type="SAM" id="MobiDB-lite"/>
    </source>
</evidence>
<feature type="transmembrane region" description="Helical" evidence="2">
    <location>
        <begin position="70"/>
        <end position="86"/>
    </location>
</feature>
<protein>
    <submittedName>
        <fullName evidence="3">Uu.00g036940.m01.CDS01</fullName>
    </submittedName>
</protein>
<comment type="caution">
    <text evidence="3">The sequence shown here is derived from an EMBL/GenBank/DDBJ whole genome shotgun (WGS) entry which is preliminary data.</text>
</comment>
<accession>A0AAI8V9J3</accession>